<feature type="domain" description="BHLH" evidence="7">
    <location>
        <begin position="125"/>
        <end position="177"/>
    </location>
</feature>
<dbReference type="PROSITE" id="PS50888">
    <property type="entry name" value="BHLH"/>
    <property type="match status" value="1"/>
</dbReference>
<reference evidence="8" key="1">
    <citation type="submission" date="2020-01" db="EMBL/GenBank/DDBJ databases">
        <title>Genome Sequencing of Three Apophysomyces-Like Fungal Strains Confirms a Novel Fungal Genus in the Mucoromycota with divergent Burkholderia-like Endosymbiotic Bacteria.</title>
        <authorList>
            <person name="Stajich J.E."/>
            <person name="Macias A.M."/>
            <person name="Carter-House D."/>
            <person name="Lovett B."/>
            <person name="Kasson L.R."/>
            <person name="Berry K."/>
            <person name="Grigoriev I."/>
            <person name="Chang Y."/>
            <person name="Spatafora J."/>
            <person name="Kasson M.T."/>
        </authorList>
    </citation>
    <scope>NUCLEOTIDE SEQUENCE</scope>
    <source>
        <strain evidence="8">NRRL A-21654</strain>
    </source>
</reference>
<feature type="compositionally biased region" description="Low complexity" evidence="6">
    <location>
        <begin position="253"/>
        <end position="266"/>
    </location>
</feature>
<keyword evidence="4" id="KW-0804">Transcription</keyword>
<evidence type="ECO:0000259" key="7">
    <source>
        <dbReference type="PROSITE" id="PS50888"/>
    </source>
</evidence>
<evidence type="ECO:0000313" key="9">
    <source>
        <dbReference type="Proteomes" id="UP000605846"/>
    </source>
</evidence>
<keyword evidence="1" id="KW-0805">Transcription regulation</keyword>
<dbReference type="Gene3D" id="4.10.280.10">
    <property type="entry name" value="Helix-loop-helix DNA-binding domain"/>
    <property type="match status" value="1"/>
</dbReference>
<dbReference type="GO" id="GO:0090575">
    <property type="term" value="C:RNA polymerase II transcription regulator complex"/>
    <property type="evidence" value="ECO:0007669"/>
    <property type="project" value="TreeGrafter"/>
</dbReference>
<comment type="caution">
    <text evidence="8">The sequence shown here is derived from an EMBL/GenBank/DDBJ whole genome shotgun (WGS) entry which is preliminary data.</text>
</comment>
<sequence length="392" mass="44142">MSCHPNSNQFIPQPSYPFDPNMTLFYSQTPPAHGIYQQQQQQPPFIATAVSSPTELQSHPSLQHRSSFQQQSALLQQQQMMYHHHQAMQLQEHHPLLLHHHQHQQQQDQHQPSSPNNKKAQSKAERRAEHNAIERARRESLNTKFQQLAHSLPNLQNDRRPSKGTIIERTLEFVKQTIQKEEQFRTRISKLQERNEQLRRQIKTWSEQDEEDSQSMSVPDFPDDHFSCKSSHSSSSVSSSAAMSSIGQAMCPSSSSSSSSFSSSSSLPASMATTTTTLPAGPTMITSPDQTHLPTDSTTVSPVVMGLPLQSAWPVFSMGHDANLLHFHASASPCEEDEGTATGLHDEIKSPHVNDHHHYHALFSSPEGYTAMTKMAPMTDYQVKYESYLHHA</sequence>
<dbReference type="GO" id="GO:0003700">
    <property type="term" value="F:DNA-binding transcription factor activity"/>
    <property type="evidence" value="ECO:0007669"/>
    <property type="project" value="TreeGrafter"/>
</dbReference>
<name>A0A8H7BSY3_9FUNG</name>
<dbReference type="GO" id="GO:0046983">
    <property type="term" value="F:protein dimerization activity"/>
    <property type="evidence" value="ECO:0007669"/>
    <property type="project" value="InterPro"/>
</dbReference>
<keyword evidence="3" id="KW-0010">Activator</keyword>
<dbReference type="GO" id="GO:0045944">
    <property type="term" value="P:positive regulation of transcription by RNA polymerase II"/>
    <property type="evidence" value="ECO:0007669"/>
    <property type="project" value="TreeGrafter"/>
</dbReference>
<organism evidence="8 9">
    <name type="scientific">Apophysomyces ossiformis</name>
    <dbReference type="NCBI Taxonomy" id="679940"/>
    <lineage>
        <taxon>Eukaryota</taxon>
        <taxon>Fungi</taxon>
        <taxon>Fungi incertae sedis</taxon>
        <taxon>Mucoromycota</taxon>
        <taxon>Mucoromycotina</taxon>
        <taxon>Mucoromycetes</taxon>
        <taxon>Mucorales</taxon>
        <taxon>Mucorineae</taxon>
        <taxon>Mucoraceae</taxon>
        <taxon>Apophysomyces</taxon>
    </lineage>
</organism>
<evidence type="ECO:0000256" key="6">
    <source>
        <dbReference type="SAM" id="MobiDB-lite"/>
    </source>
</evidence>
<dbReference type="InterPro" id="IPR036638">
    <property type="entry name" value="HLH_DNA-bd_sf"/>
</dbReference>
<proteinExistence type="predicted"/>
<dbReference type="SUPFAM" id="SSF47459">
    <property type="entry name" value="HLH, helix-loop-helix DNA-binding domain"/>
    <property type="match status" value="1"/>
</dbReference>
<dbReference type="EMBL" id="JABAYA010000071">
    <property type="protein sequence ID" value="KAF7726821.1"/>
    <property type="molecule type" value="Genomic_DNA"/>
</dbReference>
<dbReference type="OrthoDB" id="8964853at2759"/>
<dbReference type="PANTHER" id="PTHR10328">
    <property type="entry name" value="PROTEIN MAX MYC-ASSOCIATED FACTOR X"/>
    <property type="match status" value="1"/>
</dbReference>
<evidence type="ECO:0000256" key="3">
    <source>
        <dbReference type="ARBA" id="ARBA00023159"/>
    </source>
</evidence>
<protein>
    <recommendedName>
        <fullName evidence="7">BHLH domain-containing protein</fullName>
    </recommendedName>
</protein>
<dbReference type="InterPro" id="IPR011598">
    <property type="entry name" value="bHLH_dom"/>
</dbReference>
<feature type="region of interest" description="Disordered" evidence="6">
    <location>
        <begin position="99"/>
        <end position="130"/>
    </location>
</feature>
<evidence type="ECO:0000313" key="8">
    <source>
        <dbReference type="EMBL" id="KAF7726821.1"/>
    </source>
</evidence>
<evidence type="ECO:0000256" key="2">
    <source>
        <dbReference type="ARBA" id="ARBA00023125"/>
    </source>
</evidence>
<keyword evidence="5" id="KW-0539">Nucleus</keyword>
<feature type="region of interest" description="Disordered" evidence="6">
    <location>
        <begin position="204"/>
        <end position="282"/>
    </location>
</feature>
<dbReference type="GO" id="GO:0003677">
    <property type="term" value="F:DNA binding"/>
    <property type="evidence" value="ECO:0007669"/>
    <property type="project" value="UniProtKB-KW"/>
</dbReference>
<dbReference type="SMART" id="SM00353">
    <property type="entry name" value="HLH"/>
    <property type="match status" value="1"/>
</dbReference>
<keyword evidence="2" id="KW-0238">DNA-binding</keyword>
<feature type="region of interest" description="Disordered" evidence="6">
    <location>
        <begin position="50"/>
        <end position="70"/>
    </location>
</feature>
<dbReference type="Pfam" id="PF00010">
    <property type="entry name" value="HLH"/>
    <property type="match status" value="1"/>
</dbReference>
<keyword evidence="9" id="KW-1185">Reference proteome</keyword>
<evidence type="ECO:0000256" key="4">
    <source>
        <dbReference type="ARBA" id="ARBA00023163"/>
    </source>
</evidence>
<accession>A0A8H7BSY3</accession>
<dbReference type="AlphaFoldDB" id="A0A8H7BSY3"/>
<dbReference type="Proteomes" id="UP000605846">
    <property type="component" value="Unassembled WGS sequence"/>
</dbReference>
<dbReference type="PANTHER" id="PTHR10328:SF3">
    <property type="entry name" value="PROTEIN MAX"/>
    <property type="match status" value="1"/>
</dbReference>
<evidence type="ECO:0000256" key="1">
    <source>
        <dbReference type="ARBA" id="ARBA00023015"/>
    </source>
</evidence>
<feature type="compositionally biased region" description="Low complexity" evidence="6">
    <location>
        <begin position="228"/>
        <end position="245"/>
    </location>
</feature>
<gene>
    <name evidence="8" type="ORF">EC973_008422</name>
</gene>
<feature type="compositionally biased region" description="Polar residues" evidence="6">
    <location>
        <begin position="50"/>
        <end position="65"/>
    </location>
</feature>
<evidence type="ECO:0000256" key="5">
    <source>
        <dbReference type="ARBA" id="ARBA00023242"/>
    </source>
</evidence>